<feature type="chain" id="PRO_5009816536" evidence="2">
    <location>
        <begin position="23"/>
        <end position="316"/>
    </location>
</feature>
<dbReference type="Gene3D" id="3.40.190.10">
    <property type="entry name" value="Periplasmic binding protein-like II"/>
    <property type="match status" value="1"/>
</dbReference>
<feature type="signal peptide" evidence="2">
    <location>
        <begin position="1"/>
        <end position="22"/>
    </location>
</feature>
<keyword evidence="3" id="KW-0449">Lipoprotein</keyword>
<evidence type="ECO:0000313" key="4">
    <source>
        <dbReference type="Proteomes" id="UP000076825"/>
    </source>
</evidence>
<dbReference type="STRING" id="123899.SAMEA3906487_02401"/>
<dbReference type="CDD" id="cd07012">
    <property type="entry name" value="PBP2_Bug_TTT"/>
    <property type="match status" value="1"/>
</dbReference>
<name>A0A157NDU7_9BORD</name>
<dbReference type="PANTHER" id="PTHR42928:SF5">
    <property type="entry name" value="BLR1237 PROTEIN"/>
    <property type="match status" value="1"/>
</dbReference>
<gene>
    <name evidence="3" type="ORF">SAMEA3906487_02401</name>
</gene>
<dbReference type="PATRIC" id="fig|123899.6.peg.2388"/>
<dbReference type="RefSeq" id="WP_033534166.1">
    <property type="nucleotide sequence ID" value="NZ_CP016340.1"/>
</dbReference>
<evidence type="ECO:0000256" key="1">
    <source>
        <dbReference type="ARBA" id="ARBA00006987"/>
    </source>
</evidence>
<evidence type="ECO:0000313" key="3">
    <source>
        <dbReference type="EMBL" id="SAI70726.1"/>
    </source>
</evidence>
<dbReference type="OrthoDB" id="8678477at2"/>
<keyword evidence="4" id="KW-1185">Reference proteome</keyword>
<dbReference type="EMBL" id="LT546645">
    <property type="protein sequence ID" value="SAI70726.1"/>
    <property type="molecule type" value="Genomic_DNA"/>
</dbReference>
<dbReference type="PIRSF" id="PIRSF017082">
    <property type="entry name" value="YflP"/>
    <property type="match status" value="1"/>
</dbReference>
<comment type="similarity">
    <text evidence="1">Belongs to the UPF0065 (bug) family.</text>
</comment>
<organism evidence="3 4">
    <name type="scientific">Bordetella trematum</name>
    <dbReference type="NCBI Taxonomy" id="123899"/>
    <lineage>
        <taxon>Bacteria</taxon>
        <taxon>Pseudomonadati</taxon>
        <taxon>Pseudomonadota</taxon>
        <taxon>Betaproteobacteria</taxon>
        <taxon>Burkholderiales</taxon>
        <taxon>Alcaligenaceae</taxon>
        <taxon>Bordetella</taxon>
    </lineage>
</organism>
<keyword evidence="2" id="KW-0732">Signal</keyword>
<dbReference type="InterPro" id="IPR005064">
    <property type="entry name" value="BUG"/>
</dbReference>
<dbReference type="PANTHER" id="PTHR42928">
    <property type="entry name" value="TRICARBOXYLATE-BINDING PROTEIN"/>
    <property type="match status" value="1"/>
</dbReference>
<reference evidence="3 4" key="1">
    <citation type="submission" date="2016-04" db="EMBL/GenBank/DDBJ databases">
        <authorList>
            <consortium name="Pathogen Informatics"/>
        </authorList>
    </citation>
    <scope>NUCLEOTIDE SEQUENCE [LARGE SCALE GENOMIC DNA]</scope>
    <source>
        <strain evidence="3 4">H044680328</strain>
    </source>
</reference>
<dbReference type="Proteomes" id="UP000076825">
    <property type="component" value="Chromosome 1"/>
</dbReference>
<dbReference type="SUPFAM" id="SSF53850">
    <property type="entry name" value="Periplasmic binding protein-like II"/>
    <property type="match status" value="1"/>
</dbReference>
<dbReference type="eggNOG" id="COG3181">
    <property type="taxonomic scope" value="Bacteria"/>
</dbReference>
<sequence>MKPLIRVILAATASTFTAAALANAPVELVVPFAPGGATDNYARLLAQELGEELKTPVIIANRPGAGGGIGAASVAKAAPDGNTVLLGTISTHAINPALYQSLGYDPAKDFTPIARVVALPNLLVVSATSDIKTVDDLRAKAGKQDLSFGSPGSGTTAHLSGELMKQIHPDMRLSHVPYRGTAPAITDLIGGHIDFQFDNISTLLPQVQAGKLRALAVSSKTPSTQLPETPALASQGFPDYEVLSWFGLWLPKGASPATVERYTQALSKVYAKPEFLKKLQDVGITPSYLPGEAFEQFVVAEQNKWRDVVQKANLKL</sequence>
<dbReference type="AlphaFoldDB" id="A0A157NDU7"/>
<evidence type="ECO:0000256" key="2">
    <source>
        <dbReference type="SAM" id="SignalP"/>
    </source>
</evidence>
<accession>A0A157NDU7</accession>
<dbReference type="InterPro" id="IPR042100">
    <property type="entry name" value="Bug_dom1"/>
</dbReference>
<protein>
    <submittedName>
        <fullName evidence="3">Lipoprotein</fullName>
    </submittedName>
</protein>
<dbReference type="KEGG" id="btrm:SAMEA390648702401"/>
<proteinExistence type="inferred from homology"/>
<dbReference type="Gene3D" id="3.40.190.150">
    <property type="entry name" value="Bordetella uptake gene, domain 1"/>
    <property type="match status" value="1"/>
</dbReference>
<dbReference type="Pfam" id="PF03401">
    <property type="entry name" value="TctC"/>
    <property type="match status" value="1"/>
</dbReference>
<dbReference type="GeneID" id="56590338"/>